<reference evidence="1 2" key="1">
    <citation type="journal article" date="2013" name="Genome Announc.">
        <title>Genome Sequence of Naphthalene-Degrading Soil Bacterium Pseudomonas putida CSV86.</title>
        <authorList>
            <person name="Phale P.S."/>
            <person name="Paliwal V."/>
            <person name="Raju S.C."/>
            <person name="Modak A."/>
            <person name="Purohit H.J."/>
        </authorList>
    </citation>
    <scope>NUCLEOTIDE SEQUENCE [LARGE SCALE GENOMIC DNA]</scope>
    <source>
        <strain evidence="1 2">CSV86</strain>
    </source>
</reference>
<organism evidence="1 2">
    <name type="scientific">Pseudomonas bharatica CSV86</name>
    <dbReference type="NCBI Taxonomy" id="1005395"/>
    <lineage>
        <taxon>Bacteria</taxon>
        <taxon>Pseudomonadati</taxon>
        <taxon>Pseudomonadota</taxon>
        <taxon>Gammaproteobacteria</taxon>
        <taxon>Pseudomonadales</taxon>
        <taxon>Pseudomonadaceae</taxon>
        <taxon>Pseudomonas</taxon>
        <taxon>Pseudomonas bharatica</taxon>
    </lineage>
</organism>
<name>L1M2X5_9PSED</name>
<accession>L1M2X5</accession>
<dbReference type="EMBL" id="AMWJ02000002">
    <property type="protein sequence ID" value="NNJ17274.1"/>
    <property type="molecule type" value="Genomic_DNA"/>
</dbReference>
<dbReference type="Proteomes" id="UP000010448">
    <property type="component" value="Unassembled WGS sequence"/>
</dbReference>
<gene>
    <name evidence="1" type="ORF">CSV86_019870</name>
</gene>
<dbReference type="AlphaFoldDB" id="L1M2X5"/>
<keyword evidence="2" id="KW-1185">Reference proteome</keyword>
<comment type="caution">
    <text evidence="1">The sequence shown here is derived from an EMBL/GenBank/DDBJ whole genome shotgun (WGS) entry which is preliminary data.</text>
</comment>
<sequence length="198" mass="22153">MKDSTEVMRRIYGALRPLSETKDTGIWVLDSDRQRTNGSAGANGNEMQAMFEKLEGGQRRSFKPDITEFHRPPLFAGGMVIGLNFAAPPHDADKEEVNFGLLYDVYDGSYPIGPNSPILFMYAMTFVDPPLVEPGTYLVSADIVSGKVRIRKNTEDGLLEGHFSHIVARIPEVHDYLGVGPDHPYEMKIEDGRFRVHL</sequence>
<protein>
    <submittedName>
        <fullName evidence="1">Uncharacterized protein</fullName>
    </submittedName>
</protein>
<evidence type="ECO:0000313" key="2">
    <source>
        <dbReference type="Proteomes" id="UP000010448"/>
    </source>
</evidence>
<proteinExistence type="predicted"/>
<dbReference type="RefSeq" id="WP_009398327.1">
    <property type="nucleotide sequence ID" value="NZ_AMWJ02000002.1"/>
</dbReference>
<evidence type="ECO:0000313" key="1">
    <source>
        <dbReference type="EMBL" id="NNJ17274.1"/>
    </source>
</evidence>